<keyword evidence="5 7" id="KW-1133">Transmembrane helix</keyword>
<feature type="transmembrane region" description="Helical" evidence="7">
    <location>
        <begin position="1089"/>
        <end position="1106"/>
    </location>
</feature>
<feature type="transmembrane region" description="Helical" evidence="7">
    <location>
        <begin position="217"/>
        <end position="240"/>
    </location>
</feature>
<comment type="caution">
    <text evidence="9">The sequence shown here is derived from an EMBL/GenBank/DDBJ whole genome shotgun (WGS) entry which is preliminary data.</text>
</comment>
<evidence type="ECO:0000313" key="10">
    <source>
        <dbReference type="Proteomes" id="UP000277570"/>
    </source>
</evidence>
<feature type="transmembrane region" description="Helical" evidence="7">
    <location>
        <begin position="907"/>
        <end position="932"/>
    </location>
</feature>
<feature type="transmembrane region" description="Helical" evidence="7">
    <location>
        <begin position="1022"/>
        <end position="1047"/>
    </location>
</feature>
<proteinExistence type="predicted"/>
<feature type="transmembrane region" description="Helical" evidence="7">
    <location>
        <begin position="589"/>
        <end position="608"/>
    </location>
</feature>
<dbReference type="Proteomes" id="UP000277570">
    <property type="component" value="Unassembled WGS sequence"/>
</dbReference>
<dbReference type="SUPFAM" id="SSF103473">
    <property type="entry name" value="MFS general substrate transporter"/>
    <property type="match status" value="1"/>
</dbReference>
<dbReference type="InterPro" id="IPR011701">
    <property type="entry name" value="MFS"/>
</dbReference>
<evidence type="ECO:0000256" key="7">
    <source>
        <dbReference type="SAM" id="Phobius"/>
    </source>
</evidence>
<dbReference type="InterPro" id="IPR050189">
    <property type="entry name" value="MFS_Efflux_Transporters"/>
</dbReference>
<evidence type="ECO:0000256" key="5">
    <source>
        <dbReference type="ARBA" id="ARBA00022989"/>
    </source>
</evidence>
<feature type="transmembrane region" description="Helical" evidence="7">
    <location>
        <begin position="855"/>
        <end position="875"/>
    </location>
</feature>
<reference evidence="9 10" key="1">
    <citation type="submission" date="2018-11" db="EMBL/GenBank/DDBJ databases">
        <authorList>
            <consortium name="Pathogen Informatics"/>
        </authorList>
    </citation>
    <scope>NUCLEOTIDE SEQUENCE [LARGE SCALE GENOMIC DNA]</scope>
    <source>
        <strain evidence="9 10">NCTC10913</strain>
    </source>
</reference>
<dbReference type="EMBL" id="UYIN01000001">
    <property type="protein sequence ID" value="VDG69773.1"/>
    <property type="molecule type" value="Genomic_DNA"/>
</dbReference>
<feature type="transmembrane region" description="Helical" evidence="7">
    <location>
        <begin position="12"/>
        <end position="33"/>
    </location>
</feature>
<dbReference type="Pfam" id="PF07690">
    <property type="entry name" value="MFS_1"/>
    <property type="match status" value="1"/>
</dbReference>
<dbReference type="Gene3D" id="2.120.10.30">
    <property type="entry name" value="TolB, C-terminal domain"/>
    <property type="match status" value="1"/>
</dbReference>
<evidence type="ECO:0000256" key="1">
    <source>
        <dbReference type="ARBA" id="ARBA00004651"/>
    </source>
</evidence>
<evidence type="ECO:0000256" key="3">
    <source>
        <dbReference type="ARBA" id="ARBA00022475"/>
    </source>
</evidence>
<dbReference type="InterPro" id="IPR020846">
    <property type="entry name" value="MFS_dom"/>
</dbReference>
<evidence type="ECO:0000313" key="9">
    <source>
        <dbReference type="EMBL" id="VDG69773.1"/>
    </source>
</evidence>
<accession>A0ABY6SP77</accession>
<dbReference type="InterPro" id="IPR036259">
    <property type="entry name" value="MFS_trans_sf"/>
</dbReference>
<feature type="transmembrane region" description="Helical" evidence="7">
    <location>
        <begin position="551"/>
        <end position="569"/>
    </location>
</feature>
<feature type="transmembrane region" description="Helical" evidence="7">
    <location>
        <begin position="1150"/>
        <end position="1174"/>
    </location>
</feature>
<keyword evidence="6 7" id="KW-0472">Membrane</keyword>
<gene>
    <name evidence="9" type="ORF">NCTC10913_00413</name>
</gene>
<keyword evidence="4 7" id="KW-0812">Transmembrane</keyword>
<evidence type="ECO:0000259" key="8">
    <source>
        <dbReference type="PROSITE" id="PS50850"/>
    </source>
</evidence>
<feature type="transmembrane region" description="Helical" evidence="7">
    <location>
        <begin position="772"/>
        <end position="794"/>
    </location>
</feature>
<protein>
    <submittedName>
        <fullName evidence="9">Arabinose efflux permease</fullName>
    </submittedName>
</protein>
<dbReference type="RefSeq" id="WP_125147671.1">
    <property type="nucleotide sequence ID" value="NZ_UYIN01000001.1"/>
</dbReference>
<name>A0ABY6SP77_9CLOT</name>
<dbReference type="Gene3D" id="1.20.1250.20">
    <property type="entry name" value="MFS general substrate transporter like domains"/>
    <property type="match status" value="2"/>
</dbReference>
<dbReference type="InterPro" id="IPR011042">
    <property type="entry name" value="6-blade_b-propeller_TolB-like"/>
</dbReference>
<feature type="transmembrane region" description="Helical" evidence="7">
    <location>
        <begin position="1112"/>
        <end position="1130"/>
    </location>
</feature>
<feature type="transmembrane region" description="Helical" evidence="7">
    <location>
        <begin position="972"/>
        <end position="991"/>
    </location>
</feature>
<feature type="transmembrane region" description="Helical" evidence="7">
    <location>
        <begin position="1180"/>
        <end position="1199"/>
    </location>
</feature>
<feature type="transmembrane region" description="Helical" evidence="7">
    <location>
        <begin position="815"/>
        <end position="835"/>
    </location>
</feature>
<feature type="transmembrane region" description="Helical" evidence="7">
    <location>
        <begin position="882"/>
        <end position="901"/>
    </location>
</feature>
<keyword evidence="3" id="KW-1003">Cell membrane</keyword>
<feature type="transmembrane region" description="Helical" evidence="7">
    <location>
        <begin position="944"/>
        <end position="966"/>
    </location>
</feature>
<dbReference type="PANTHER" id="PTHR43124">
    <property type="entry name" value="PURINE EFFLUX PUMP PBUE"/>
    <property type="match status" value="1"/>
</dbReference>
<evidence type="ECO:0000256" key="2">
    <source>
        <dbReference type="ARBA" id="ARBA00022448"/>
    </source>
</evidence>
<dbReference type="PANTHER" id="PTHR43124:SF3">
    <property type="entry name" value="CHLORAMPHENICOL EFFLUX PUMP RV0191"/>
    <property type="match status" value="1"/>
</dbReference>
<comment type="subcellular location">
    <subcellularLocation>
        <location evidence="1">Cell membrane</location>
        <topology evidence="1">Multi-pass membrane protein</topology>
    </subcellularLocation>
</comment>
<organism evidence="9 10">
    <name type="scientific">Clostridium carnis</name>
    <dbReference type="NCBI Taxonomy" id="1530"/>
    <lineage>
        <taxon>Bacteria</taxon>
        <taxon>Bacillati</taxon>
        <taxon>Bacillota</taxon>
        <taxon>Clostridia</taxon>
        <taxon>Eubacteriales</taxon>
        <taxon>Clostridiaceae</taxon>
        <taxon>Clostridium</taxon>
    </lineage>
</organism>
<dbReference type="PROSITE" id="PS50850">
    <property type="entry name" value="MFS"/>
    <property type="match status" value="1"/>
</dbReference>
<evidence type="ECO:0000256" key="6">
    <source>
        <dbReference type="ARBA" id="ARBA00023136"/>
    </source>
</evidence>
<evidence type="ECO:0000256" key="4">
    <source>
        <dbReference type="ARBA" id="ARBA00022692"/>
    </source>
</evidence>
<feature type="transmembrane region" description="Helical" evidence="7">
    <location>
        <begin position="182"/>
        <end position="205"/>
    </location>
</feature>
<feature type="transmembrane region" description="Helical" evidence="7">
    <location>
        <begin position="1059"/>
        <end position="1077"/>
    </location>
</feature>
<dbReference type="SUPFAM" id="SSF63829">
    <property type="entry name" value="Calcium-dependent phosphotriesterase"/>
    <property type="match status" value="1"/>
</dbReference>
<sequence>MEKNCSIKNKIIKVIFCLISIIISSLIVTNMLFGGYLNRFKKDTSDKTKQYSQLVSFSIEKLTSESGELSSISEETFQDVFKSLKSGEVSGINNSLYTITYRVYANNEKKLNVLFSSKDYKKEQNEEYIFKAIEDGTIIANENNESVEAFAPIKSKDSQIIGVIEINTNYTEFYSNLKYKSYFIISTISIITLLGSLIKVLYLISKKNNKVRLYKRILKISLAISILIIVINFLCLGFNIDKLITSNIKFNALSDIVSDREGNLYITDSANTRILKVDSKHELQYEIKGNSEAKGKFFYAVNIETDNRGNIYILNNVMDKSGTYISKEEILKYNSKGKFVETVYNKKYNEDNMPLMQGNIIRMKNTDNSLCFFIREDNVIKVLSYNYSTKDINDDLNISIPFDMSLIKDITLGKEKKSIIISSKNGYIYEIDDNNAIHNLISEQENSDFIPSEIETDEFGNLYCIDSGSSRIVKISDKIITTVLDNQVLKNNSISINNDERLEHVYYKFSLNNNILTTSEHSYIISMNLDENTINYLNSVNFKSTTIMCKILLSVGIILGLILSFYLICFKIEELKILDNINKTFKECISLVLTILIISIGISGYFIINCESKFENEIGTNLKRISYLKSKTINGDYIKKIDSVSQYMGEDYLEIKKEIREGFNSFEDEWNSNYYSAVYKKINNKFTPVVYSDETETFLTPMAFTENESKNIFRRVMNYGTVEYIRAADYQGDWMSGFSPIKDNDGNIVGILEIGVNGNYYSIQTSSMIRNIIINVISIIAVLVFLFIELNIFMEIIFNGNKNLKLKYNVKIIRFISFLIYSILNIPTFFIPIMMEKLLQNNELFHMSKEIATGLPLTGQMICLVIASGLGGTIADKVGWRPVFISGIGVMAAGCFISGVVSMPILFILGISLIGFGLGFSSIACQSFIFYAKNLGEDFDANEILADFNSGSYAGANCGVLFGTMLYEKIGFSYTFFSAIIIGVLVFLIVMKAIPNFKNIEQEIEEVISKRTLIKTLFSTEILSYAAFILLPIIIVSFFVVHFFPIFSESQGISSTTAGLGYMLQGITVIYLGPQLTKIAIKYLKPKKTVILSSLIAFGGVILFAFSPTMVVAFITIFFLGVSEAVGQSARVNYFLDMKASKLLGEGKALAVFSVFENLGTIVGPTIFALILSYNISFGMSIYGGISLVLVLLFAISTLRLSKKKHQNADTAVLDD</sequence>
<keyword evidence="10" id="KW-1185">Reference proteome</keyword>
<keyword evidence="2" id="KW-0813">Transport</keyword>
<feature type="domain" description="Major facilitator superfamily (MFS) profile" evidence="8">
    <location>
        <begin position="806"/>
        <end position="1203"/>
    </location>
</feature>